<dbReference type="PANTHER" id="PTHR43355">
    <property type="entry name" value="FLAVIN REDUCTASE (NADPH)"/>
    <property type="match status" value="1"/>
</dbReference>
<dbReference type="AlphaFoldDB" id="A0A9P7AVJ1"/>
<dbReference type="InterPro" id="IPR051606">
    <property type="entry name" value="Polyketide_Oxido-like"/>
</dbReference>
<protein>
    <recommendedName>
        <fullName evidence="1">NAD(P)-binding domain-containing protein</fullName>
    </recommendedName>
</protein>
<dbReference type="SUPFAM" id="SSF51735">
    <property type="entry name" value="NAD(P)-binding Rossmann-fold domains"/>
    <property type="match status" value="1"/>
</dbReference>
<keyword evidence="3" id="KW-1185">Reference proteome</keyword>
<feature type="domain" description="NAD(P)-binding" evidence="1">
    <location>
        <begin position="11"/>
        <end position="200"/>
    </location>
</feature>
<evidence type="ECO:0000259" key="1">
    <source>
        <dbReference type="Pfam" id="PF13460"/>
    </source>
</evidence>
<comment type="caution">
    <text evidence="2">The sequence shown here is derived from an EMBL/GenBank/DDBJ whole genome shotgun (WGS) entry which is preliminary data.</text>
</comment>
<dbReference type="PANTHER" id="PTHR43355:SF7">
    <property type="entry name" value="NAD(P)-BINDING DOMAIN-CONTAINING PROTEIN"/>
    <property type="match status" value="1"/>
</dbReference>
<evidence type="ECO:0000313" key="3">
    <source>
        <dbReference type="Proteomes" id="UP000785200"/>
    </source>
</evidence>
<gene>
    <name evidence="2" type="ORF">D0Z07_6869</name>
</gene>
<dbReference type="GO" id="GO:0016646">
    <property type="term" value="F:oxidoreductase activity, acting on the CH-NH group of donors, NAD or NADP as acceptor"/>
    <property type="evidence" value="ECO:0007669"/>
    <property type="project" value="TreeGrafter"/>
</dbReference>
<accession>A0A9P7AVJ1</accession>
<organism evidence="2 3">
    <name type="scientific">Hyphodiscus hymeniophilus</name>
    <dbReference type="NCBI Taxonomy" id="353542"/>
    <lineage>
        <taxon>Eukaryota</taxon>
        <taxon>Fungi</taxon>
        <taxon>Dikarya</taxon>
        <taxon>Ascomycota</taxon>
        <taxon>Pezizomycotina</taxon>
        <taxon>Leotiomycetes</taxon>
        <taxon>Helotiales</taxon>
        <taxon>Hyphodiscaceae</taxon>
        <taxon>Hyphodiscus</taxon>
    </lineage>
</organism>
<proteinExistence type="predicted"/>
<sequence>MSSKLRVLLLGATGNLGLRLIPALLSHNHSIVAYVRNTPKLESLLRPDLLSPLTIVQGDATDTAGMHRAIIENDCDALVCAAGTVVLNPWGISTLPRISEAAADAAILAARDRGGKALRCWFLAGMSLLDYPASTYFLADFVPFGREHIQTMKMLQSKPVDLIKWSILCPSAMRAAAPTPDLKILERPRKHGLLTKADIAPEWRDHLLSVTDLEACADFVAADFESGSMQWNLRRVGVKEKVV</sequence>
<name>A0A9P7AVJ1_9HELO</name>
<dbReference type="Gene3D" id="3.40.50.720">
    <property type="entry name" value="NAD(P)-binding Rossmann-like Domain"/>
    <property type="match status" value="1"/>
</dbReference>
<dbReference type="Pfam" id="PF13460">
    <property type="entry name" value="NAD_binding_10"/>
    <property type="match status" value="1"/>
</dbReference>
<dbReference type="Proteomes" id="UP000785200">
    <property type="component" value="Unassembled WGS sequence"/>
</dbReference>
<dbReference type="OrthoDB" id="10254221at2759"/>
<dbReference type="InterPro" id="IPR036291">
    <property type="entry name" value="NAD(P)-bd_dom_sf"/>
</dbReference>
<reference evidence="2" key="1">
    <citation type="submission" date="2019-07" db="EMBL/GenBank/DDBJ databases">
        <title>Hyphodiscus hymeniophilus genome sequencing and assembly.</title>
        <authorList>
            <person name="Kramer G."/>
            <person name="Nodwell J."/>
        </authorList>
    </citation>
    <scope>NUCLEOTIDE SEQUENCE</scope>
    <source>
        <strain evidence="2">ATCC 34498</strain>
    </source>
</reference>
<dbReference type="InterPro" id="IPR016040">
    <property type="entry name" value="NAD(P)-bd_dom"/>
</dbReference>
<dbReference type="EMBL" id="VNKQ01000012">
    <property type="protein sequence ID" value="KAG0647607.1"/>
    <property type="molecule type" value="Genomic_DNA"/>
</dbReference>
<evidence type="ECO:0000313" key="2">
    <source>
        <dbReference type="EMBL" id="KAG0647607.1"/>
    </source>
</evidence>